<dbReference type="GO" id="GO:0007034">
    <property type="term" value="P:vacuolar transport"/>
    <property type="evidence" value="ECO:0007669"/>
    <property type="project" value="InterPro"/>
</dbReference>
<comment type="similarity">
    <text evidence="1">Belongs to the SNF7 family.</text>
</comment>
<keyword evidence="2" id="KW-0175">Coiled coil</keyword>
<feature type="coiled-coil region" evidence="2">
    <location>
        <begin position="10"/>
        <end position="37"/>
    </location>
</feature>
<dbReference type="InterPro" id="IPR005024">
    <property type="entry name" value="Snf7_fam"/>
</dbReference>
<evidence type="ECO:0000256" key="3">
    <source>
        <dbReference type="SAM" id="MobiDB-lite"/>
    </source>
</evidence>
<evidence type="ECO:0000256" key="1">
    <source>
        <dbReference type="ARBA" id="ARBA00006190"/>
    </source>
</evidence>
<dbReference type="AlphaFoldDB" id="A0A7R9CMB3"/>
<evidence type="ECO:0000256" key="2">
    <source>
        <dbReference type="SAM" id="Coils"/>
    </source>
</evidence>
<proteinExistence type="inferred from homology"/>
<dbReference type="EMBL" id="OD000387">
    <property type="protein sequence ID" value="CAD7397385.1"/>
    <property type="molecule type" value="Genomic_DNA"/>
</dbReference>
<name>A0A7R9CMB3_TIMPO</name>
<accession>A0A7R9CMB3</accession>
<dbReference type="Gene3D" id="6.10.250.440">
    <property type="match status" value="1"/>
</dbReference>
<dbReference type="Gene3D" id="6.10.140.1230">
    <property type="match status" value="1"/>
</dbReference>
<evidence type="ECO:0008006" key="5">
    <source>
        <dbReference type="Google" id="ProtNLM"/>
    </source>
</evidence>
<sequence>MAGGAMERHLFNLKFAVKDLERNAKKSEKEERVEKTKCKKAIQKGNTEGARIHAENAIRQKNQSLNYLRMSARVDAVASRVQSAVTTRRVTQSMAGVVKAMDAAMKSMNLEKISSLMDKFESQFEDLDVQSSYMENAMSQTTTTTVPLNEVDSLMHQVADEAGCNQERGKVSDFYAGGRGSIPGPGIDLSDYQTLPSPLTRHLVNVGNARPPPWLGFHVKLLELNMELPQGVGTVGTSTQVSQEQDELSQRLARLRHTE</sequence>
<reference evidence="4" key="1">
    <citation type="submission" date="2020-11" db="EMBL/GenBank/DDBJ databases">
        <authorList>
            <person name="Tran Van P."/>
        </authorList>
    </citation>
    <scope>NUCLEOTIDE SEQUENCE</scope>
</reference>
<evidence type="ECO:0000313" key="4">
    <source>
        <dbReference type="EMBL" id="CAD7397385.1"/>
    </source>
</evidence>
<organism evidence="4">
    <name type="scientific">Timema poppense</name>
    <name type="common">Walking stick</name>
    <dbReference type="NCBI Taxonomy" id="170557"/>
    <lineage>
        <taxon>Eukaryota</taxon>
        <taxon>Metazoa</taxon>
        <taxon>Ecdysozoa</taxon>
        <taxon>Arthropoda</taxon>
        <taxon>Hexapoda</taxon>
        <taxon>Insecta</taxon>
        <taxon>Pterygota</taxon>
        <taxon>Neoptera</taxon>
        <taxon>Polyneoptera</taxon>
        <taxon>Phasmatodea</taxon>
        <taxon>Timematodea</taxon>
        <taxon>Timematoidea</taxon>
        <taxon>Timematidae</taxon>
        <taxon>Timema</taxon>
    </lineage>
</organism>
<dbReference type="PANTHER" id="PTHR10476">
    <property type="entry name" value="CHARGED MULTIVESICULAR BODY PROTEIN"/>
    <property type="match status" value="1"/>
</dbReference>
<gene>
    <name evidence="4" type="ORF">TPSB3V08_LOCUS1120</name>
</gene>
<protein>
    <recommendedName>
        <fullName evidence="5">Charged multivesicular body protein 1b</fullName>
    </recommendedName>
</protein>
<feature type="region of interest" description="Disordered" evidence="3">
    <location>
        <begin position="235"/>
        <end position="259"/>
    </location>
</feature>
<dbReference type="Pfam" id="PF03357">
    <property type="entry name" value="Snf7"/>
    <property type="match status" value="1"/>
</dbReference>